<keyword evidence="2" id="KW-1185">Reference proteome</keyword>
<evidence type="ECO:0000313" key="1">
    <source>
        <dbReference type="EMBL" id="SHJ58099.1"/>
    </source>
</evidence>
<sequence length="133" mass="15297">MLERAERQVKQSPLKAMLGLNRVVEQDKEDRVVEKAETKEPTTTYKMGAVGSKEETKKKRNERSYKRWRGKAEGVATKPMSYYISENQIAAILLRTQREGGDKDKSAVVRSALEMYLKEELTFIQNQKKEGAK</sequence>
<protein>
    <recommendedName>
        <fullName evidence="3">Ribbon-helix-helix protein, copG family</fullName>
    </recommendedName>
</protein>
<accession>A0A1M6KGM0</accession>
<proteinExistence type="predicted"/>
<dbReference type="STRING" id="1121322.SAMN02745136_00446"/>
<dbReference type="RefSeq" id="WP_073272482.1">
    <property type="nucleotide sequence ID" value="NZ_FRAC01000006.1"/>
</dbReference>
<evidence type="ECO:0008006" key="3">
    <source>
        <dbReference type="Google" id="ProtNLM"/>
    </source>
</evidence>
<organism evidence="1 2">
    <name type="scientific">Anaerocolumna jejuensis DSM 15929</name>
    <dbReference type="NCBI Taxonomy" id="1121322"/>
    <lineage>
        <taxon>Bacteria</taxon>
        <taxon>Bacillati</taxon>
        <taxon>Bacillota</taxon>
        <taxon>Clostridia</taxon>
        <taxon>Lachnospirales</taxon>
        <taxon>Lachnospiraceae</taxon>
        <taxon>Anaerocolumna</taxon>
    </lineage>
</organism>
<dbReference type="AlphaFoldDB" id="A0A1M6KGM0"/>
<name>A0A1M6KGM0_9FIRM</name>
<dbReference type="Proteomes" id="UP000184386">
    <property type="component" value="Unassembled WGS sequence"/>
</dbReference>
<reference evidence="1 2" key="1">
    <citation type="submission" date="2016-11" db="EMBL/GenBank/DDBJ databases">
        <authorList>
            <person name="Jaros S."/>
            <person name="Januszkiewicz K."/>
            <person name="Wedrychowicz H."/>
        </authorList>
    </citation>
    <scope>NUCLEOTIDE SEQUENCE [LARGE SCALE GENOMIC DNA]</scope>
    <source>
        <strain evidence="1 2">DSM 15929</strain>
    </source>
</reference>
<evidence type="ECO:0000313" key="2">
    <source>
        <dbReference type="Proteomes" id="UP000184386"/>
    </source>
</evidence>
<gene>
    <name evidence="1" type="ORF">SAMN02745136_00446</name>
</gene>
<dbReference type="EMBL" id="FRAC01000006">
    <property type="protein sequence ID" value="SHJ58099.1"/>
    <property type="molecule type" value="Genomic_DNA"/>
</dbReference>